<reference evidence="1 2" key="1">
    <citation type="submission" date="2020-08" db="EMBL/GenBank/DDBJ databases">
        <title>Draft genome sequencing of an Anaerocolumna strain isolated from anoxic soil subjected to BSD treatment.</title>
        <authorList>
            <person name="Uek A."/>
            <person name="Tonouchi A."/>
        </authorList>
    </citation>
    <scope>NUCLEOTIDE SEQUENCE [LARGE SCALE GENOMIC DNA]</scope>
    <source>
        <strain evidence="1 2">CTTW</strain>
    </source>
</reference>
<accession>A0A7I8DRH0</accession>
<dbReference type="Proteomes" id="UP000515703">
    <property type="component" value="Chromosome"/>
</dbReference>
<reference evidence="1 2" key="2">
    <citation type="submission" date="2020-08" db="EMBL/GenBank/DDBJ databases">
        <authorList>
            <person name="Ueki A."/>
            <person name="Tonouchi A."/>
        </authorList>
    </citation>
    <scope>NUCLEOTIDE SEQUENCE [LARGE SCALE GENOMIC DNA]</scope>
    <source>
        <strain evidence="1 2">CTTW</strain>
    </source>
</reference>
<proteinExistence type="predicted"/>
<name>A0A7I8DRH0_9FIRM</name>
<dbReference type="InterPro" id="IPR008979">
    <property type="entry name" value="Galactose-bd-like_sf"/>
</dbReference>
<dbReference type="AlphaFoldDB" id="A0A7I8DRH0"/>
<dbReference type="KEGG" id="acht:bsdcttw_29450"/>
<evidence type="ECO:0000313" key="1">
    <source>
        <dbReference type="EMBL" id="BCJ99904.1"/>
    </source>
</evidence>
<evidence type="ECO:0008006" key="3">
    <source>
        <dbReference type="Google" id="ProtNLM"/>
    </source>
</evidence>
<gene>
    <name evidence="1" type="ORF">bsdcttw_29450</name>
</gene>
<organism evidence="1 2">
    <name type="scientific">Anaerocolumna chitinilytica</name>
    <dbReference type="NCBI Taxonomy" id="1727145"/>
    <lineage>
        <taxon>Bacteria</taxon>
        <taxon>Bacillati</taxon>
        <taxon>Bacillota</taxon>
        <taxon>Clostridia</taxon>
        <taxon>Lachnospirales</taxon>
        <taxon>Lachnospiraceae</taxon>
        <taxon>Anaerocolumna</taxon>
    </lineage>
</organism>
<dbReference type="SUPFAM" id="SSF49785">
    <property type="entry name" value="Galactose-binding domain-like"/>
    <property type="match status" value="1"/>
</dbReference>
<protein>
    <recommendedName>
        <fullName evidence="3">Carbohydrate-binding protein</fullName>
    </recommendedName>
</protein>
<dbReference type="EMBL" id="AP023368">
    <property type="protein sequence ID" value="BCJ99904.1"/>
    <property type="molecule type" value="Genomic_DNA"/>
</dbReference>
<sequence>MIKIALYNKEDECFMEQEDNEHIHHLLFHKYKDGDRIVIDTDNPQFLSVKLDASIEKADVYSIGGRFEFPIPFGEDRMPYPAGAFEGEYHILDISVQPSELWKEERDISTNPLDVRYESTVFPHCKASVETRDESIFAARNTIDGLKETCGHGVWPFTSWGDNEDPDAEIQIDFGRLVVMNKLIINLRSDFPHDNYWKQLDVIFGNGCTMTLQLNKTGRDQIYDLNGMIAESVKLCKLIKDEKDPSPFPALTHWRVLGKEYLK</sequence>
<evidence type="ECO:0000313" key="2">
    <source>
        <dbReference type="Proteomes" id="UP000515703"/>
    </source>
</evidence>
<keyword evidence="2" id="KW-1185">Reference proteome</keyword>
<dbReference type="RefSeq" id="WP_185255628.1">
    <property type="nucleotide sequence ID" value="NZ_AP023368.1"/>
</dbReference>